<evidence type="ECO:0000313" key="1">
    <source>
        <dbReference type="EMBL" id="CUQ82333.1"/>
    </source>
</evidence>
<dbReference type="OrthoDB" id="1820637at2"/>
<dbReference type="EMBL" id="CZBX01000002">
    <property type="protein sequence ID" value="CUQ82333.1"/>
    <property type="molecule type" value="Genomic_DNA"/>
</dbReference>
<gene>
    <name evidence="1" type="ORF">ERS852502_00466</name>
</gene>
<name>A0A174Z4G4_9FIRM</name>
<dbReference type="InterPro" id="IPR024539">
    <property type="entry name" value="DUF3877"/>
</dbReference>
<sequence length="179" mass="21500">MDFARLEKNIIDVIKEEQAKLGYRKEKIRLYYPLSSLNHFFQLDVDETGMQEKLSRFSEYEEGKLGSVEVTNKGERFCFHIPEEGAEYVHNNMKENEFIKDLIGLISHHGCKMEDIFELFRQHSDQITIEEMHSDEFDYMICFENDPEDTYRYCFKDEGCHIIYHRFLPEDYEEFGFGK</sequence>
<dbReference type="Proteomes" id="UP000078383">
    <property type="component" value="Unassembled WGS sequence"/>
</dbReference>
<proteinExistence type="predicted"/>
<dbReference type="RefSeq" id="WP_015527865.1">
    <property type="nucleotide sequence ID" value="NZ_CZBX01000002.1"/>
</dbReference>
<dbReference type="AlphaFoldDB" id="A0A174Z4G4"/>
<protein>
    <submittedName>
        <fullName evidence="1">DUF based on E. rectale Gene description</fullName>
    </submittedName>
</protein>
<dbReference type="Pfam" id="PF12993">
    <property type="entry name" value="DUF3877"/>
    <property type="match status" value="1"/>
</dbReference>
<evidence type="ECO:0000313" key="2">
    <source>
        <dbReference type="Proteomes" id="UP000078383"/>
    </source>
</evidence>
<organism evidence="1 2">
    <name type="scientific">[Ruminococcus] torques</name>
    <dbReference type="NCBI Taxonomy" id="33039"/>
    <lineage>
        <taxon>Bacteria</taxon>
        <taxon>Bacillati</taxon>
        <taxon>Bacillota</taxon>
        <taxon>Clostridia</taxon>
        <taxon>Lachnospirales</taxon>
        <taxon>Lachnospiraceae</taxon>
        <taxon>Mediterraneibacter</taxon>
    </lineage>
</organism>
<accession>A0A174Z4G4</accession>
<reference evidence="1 2" key="1">
    <citation type="submission" date="2015-09" db="EMBL/GenBank/DDBJ databases">
        <authorList>
            <consortium name="Pathogen Informatics"/>
        </authorList>
    </citation>
    <scope>NUCLEOTIDE SEQUENCE [LARGE SCALE GENOMIC DNA]</scope>
    <source>
        <strain evidence="1 2">2789STDY5834889</strain>
    </source>
</reference>